<keyword evidence="2" id="KW-0732">Signal</keyword>
<dbReference type="EMBL" id="BMAC01000011">
    <property type="protein sequence ID" value="GFP79718.1"/>
    <property type="molecule type" value="Genomic_DNA"/>
</dbReference>
<name>A0A830B414_9LAMI</name>
<evidence type="ECO:0000313" key="4">
    <source>
        <dbReference type="Proteomes" id="UP000653305"/>
    </source>
</evidence>
<protein>
    <submittedName>
        <fullName evidence="3">DNA replication licensing factor mcm7</fullName>
    </submittedName>
</protein>
<evidence type="ECO:0000256" key="2">
    <source>
        <dbReference type="SAM" id="SignalP"/>
    </source>
</evidence>
<organism evidence="3 4">
    <name type="scientific">Phtheirospermum japonicum</name>
    <dbReference type="NCBI Taxonomy" id="374723"/>
    <lineage>
        <taxon>Eukaryota</taxon>
        <taxon>Viridiplantae</taxon>
        <taxon>Streptophyta</taxon>
        <taxon>Embryophyta</taxon>
        <taxon>Tracheophyta</taxon>
        <taxon>Spermatophyta</taxon>
        <taxon>Magnoliopsida</taxon>
        <taxon>eudicotyledons</taxon>
        <taxon>Gunneridae</taxon>
        <taxon>Pentapetalae</taxon>
        <taxon>asterids</taxon>
        <taxon>lamiids</taxon>
        <taxon>Lamiales</taxon>
        <taxon>Orobanchaceae</taxon>
        <taxon>Orobanchaceae incertae sedis</taxon>
        <taxon>Phtheirospermum</taxon>
    </lineage>
</organism>
<evidence type="ECO:0000313" key="3">
    <source>
        <dbReference type="EMBL" id="GFP79718.1"/>
    </source>
</evidence>
<feature type="signal peptide" evidence="2">
    <location>
        <begin position="1"/>
        <end position="19"/>
    </location>
</feature>
<feature type="coiled-coil region" evidence="1">
    <location>
        <begin position="118"/>
        <end position="145"/>
    </location>
</feature>
<evidence type="ECO:0000256" key="1">
    <source>
        <dbReference type="SAM" id="Coils"/>
    </source>
</evidence>
<keyword evidence="1" id="KW-0175">Coiled coil</keyword>
<proteinExistence type="predicted"/>
<dbReference type="Proteomes" id="UP000653305">
    <property type="component" value="Unassembled WGS sequence"/>
</dbReference>
<keyword evidence="4" id="KW-1185">Reference proteome</keyword>
<sequence>MWLALSLLIGLFAPTSLTAGDISVGVGPPLKKIPEISTETIEKLSRKSIRSLKKASDGNLQKYTAIDDGPVVDFAEKMHSDRYSYNYFLNFLNAEIAKDFLTNFMDPNGEAKYVKILQDVTNRKIKAIQIEIEDLINELLSTKDRAIEGRFSVKSQL</sequence>
<accession>A0A830B414</accession>
<feature type="chain" id="PRO_5032858399" evidence="2">
    <location>
        <begin position="20"/>
        <end position="157"/>
    </location>
</feature>
<gene>
    <name evidence="3" type="ORF">PHJA_000115300</name>
</gene>
<dbReference type="AlphaFoldDB" id="A0A830B414"/>
<dbReference type="OrthoDB" id="3207464at2759"/>
<reference evidence="3" key="1">
    <citation type="submission" date="2020-07" db="EMBL/GenBank/DDBJ databases">
        <title>Ethylene signaling mediates host invasion by parasitic plants.</title>
        <authorList>
            <person name="Yoshida S."/>
        </authorList>
    </citation>
    <scope>NUCLEOTIDE SEQUENCE</scope>
    <source>
        <strain evidence="3">Okayama</strain>
    </source>
</reference>
<comment type="caution">
    <text evidence="3">The sequence shown here is derived from an EMBL/GenBank/DDBJ whole genome shotgun (WGS) entry which is preliminary data.</text>
</comment>